<dbReference type="EMBL" id="CM035416">
    <property type="protein sequence ID" value="KAH7424275.1"/>
    <property type="molecule type" value="Genomic_DNA"/>
</dbReference>
<dbReference type="OrthoDB" id="1572689at2759"/>
<accession>A0A8T2TS66</accession>
<protein>
    <submittedName>
        <fullName evidence="4">Uncharacterized protein</fullName>
    </submittedName>
</protein>
<evidence type="ECO:0000256" key="1">
    <source>
        <dbReference type="ARBA" id="ARBA00022729"/>
    </source>
</evidence>
<feature type="transmembrane region" description="Helical" evidence="3">
    <location>
        <begin position="25"/>
        <end position="45"/>
    </location>
</feature>
<dbReference type="AlphaFoldDB" id="A0A8T2TS66"/>
<keyword evidence="5" id="KW-1185">Reference proteome</keyword>
<dbReference type="PANTHER" id="PTHR33184:SF67">
    <property type="entry name" value="PROTEIN TAPETUM DETERMINANT 1"/>
    <property type="match status" value="1"/>
</dbReference>
<evidence type="ECO:0000256" key="3">
    <source>
        <dbReference type="SAM" id="Phobius"/>
    </source>
</evidence>
<dbReference type="PANTHER" id="PTHR33184">
    <property type="entry name" value="PROTEIN TAPETUM DETERMINANT 1-LIKE-RELATED"/>
    <property type="match status" value="1"/>
</dbReference>
<evidence type="ECO:0000313" key="5">
    <source>
        <dbReference type="Proteomes" id="UP000825935"/>
    </source>
</evidence>
<evidence type="ECO:0000256" key="2">
    <source>
        <dbReference type="SAM" id="MobiDB-lite"/>
    </source>
</evidence>
<proteinExistence type="predicted"/>
<dbReference type="InterPro" id="IPR040361">
    <property type="entry name" value="TPD1"/>
</dbReference>
<dbReference type="GO" id="GO:0001709">
    <property type="term" value="P:cell fate determination"/>
    <property type="evidence" value="ECO:0007669"/>
    <property type="project" value="TreeGrafter"/>
</dbReference>
<dbReference type="Proteomes" id="UP000825935">
    <property type="component" value="Chromosome 11"/>
</dbReference>
<comment type="caution">
    <text evidence="4">The sequence shown here is derived from an EMBL/GenBank/DDBJ whole genome shotgun (WGS) entry which is preliminary data.</text>
</comment>
<gene>
    <name evidence="4" type="ORF">KP509_11G000600</name>
</gene>
<evidence type="ECO:0000313" key="4">
    <source>
        <dbReference type="EMBL" id="KAH7424275.1"/>
    </source>
</evidence>
<feature type="compositionally biased region" description="Basic and acidic residues" evidence="2">
    <location>
        <begin position="138"/>
        <end position="153"/>
    </location>
</feature>
<feature type="region of interest" description="Disordered" evidence="2">
    <location>
        <begin position="122"/>
        <end position="153"/>
    </location>
</feature>
<keyword evidence="1" id="KW-0732">Signal</keyword>
<name>A0A8T2TS66_CERRI</name>
<organism evidence="4 5">
    <name type="scientific">Ceratopteris richardii</name>
    <name type="common">Triangle waterfern</name>
    <dbReference type="NCBI Taxonomy" id="49495"/>
    <lineage>
        <taxon>Eukaryota</taxon>
        <taxon>Viridiplantae</taxon>
        <taxon>Streptophyta</taxon>
        <taxon>Embryophyta</taxon>
        <taxon>Tracheophyta</taxon>
        <taxon>Polypodiopsida</taxon>
        <taxon>Polypodiidae</taxon>
        <taxon>Polypodiales</taxon>
        <taxon>Pteridineae</taxon>
        <taxon>Pteridaceae</taxon>
        <taxon>Parkerioideae</taxon>
        <taxon>Ceratopteris</taxon>
    </lineage>
</organism>
<reference evidence="4" key="1">
    <citation type="submission" date="2021-08" db="EMBL/GenBank/DDBJ databases">
        <title>WGS assembly of Ceratopteris richardii.</title>
        <authorList>
            <person name="Marchant D.B."/>
            <person name="Chen G."/>
            <person name="Jenkins J."/>
            <person name="Shu S."/>
            <person name="Leebens-Mack J."/>
            <person name="Grimwood J."/>
            <person name="Schmutz J."/>
            <person name="Soltis P."/>
            <person name="Soltis D."/>
            <person name="Chen Z.-H."/>
        </authorList>
    </citation>
    <scope>NUCLEOTIDE SEQUENCE</scope>
    <source>
        <strain evidence="4">Whitten #5841</strain>
        <tissue evidence="4">Leaf</tissue>
    </source>
</reference>
<keyword evidence="3" id="KW-1133">Transmembrane helix</keyword>
<dbReference type="Pfam" id="PF24068">
    <property type="entry name" value="TPD1_C"/>
    <property type="match status" value="1"/>
</dbReference>
<keyword evidence="3" id="KW-0472">Membrane</keyword>
<sequence length="280" mass="30526">MTSHRRQLRCESIEAARCFRVQCRFCLYFLSIAFVALFVVCVLTTPTVSSAATSLHPAHQCIRRFVKSLSCRFVFSSWKVPVLAEYCVTSSPDVRGLRPSASARKLLMSGYDFMNVARNQQGHTKRGGISGSDNVEQEVGREKKAVSGGPVREEQEHMGMDVDDRISPSSCSVEDIAIVQGEMGPMPDGIPSFAVQILNLCLDGCEVADIHISCGWFASATLVNPALFKRLGFGDCLVKQGLPLAPGETLSFHYANSFPYPFSLLSASFSCSGPRSSPLP</sequence>
<keyword evidence="3" id="KW-0812">Transmembrane</keyword>